<feature type="domain" description="Flagellar basal body rod protein N-terminal" evidence="3">
    <location>
        <begin position="19"/>
        <end position="37"/>
    </location>
</feature>
<protein>
    <submittedName>
        <fullName evidence="4">Flagellar basal-body rod protein FlgB</fullName>
    </submittedName>
</protein>
<reference evidence="4 5" key="1">
    <citation type="submission" date="2020-03" db="EMBL/GenBank/DDBJ databases">
        <title>Genomic Encyclopedia of Type Strains, Phase IV (KMG-IV): sequencing the most valuable type-strain genomes for metagenomic binning, comparative biology and taxonomic classification.</title>
        <authorList>
            <person name="Goeker M."/>
        </authorList>
    </citation>
    <scope>NUCLEOTIDE SEQUENCE [LARGE SCALE GENOMIC DNA]</scope>
    <source>
        <strain evidence="4 5">DSM 103870</strain>
    </source>
</reference>
<keyword evidence="4" id="KW-0966">Cell projection</keyword>
<dbReference type="Pfam" id="PF00460">
    <property type="entry name" value="Flg_bb_rod"/>
    <property type="match status" value="1"/>
</dbReference>
<comment type="caution">
    <text evidence="4">The sequence shown here is derived from an EMBL/GenBank/DDBJ whole genome shotgun (WGS) entry which is preliminary data.</text>
</comment>
<evidence type="ECO:0000313" key="4">
    <source>
        <dbReference type="EMBL" id="NIJ57107.1"/>
    </source>
</evidence>
<dbReference type="InterPro" id="IPR001444">
    <property type="entry name" value="Flag_bb_rod_N"/>
</dbReference>
<keyword evidence="4" id="KW-0969">Cilium</keyword>
<gene>
    <name evidence="4" type="ORF">FHS82_000933</name>
</gene>
<organism evidence="4 5">
    <name type="scientific">Pseudochelatococcus lubricantis</name>
    <dbReference type="NCBI Taxonomy" id="1538102"/>
    <lineage>
        <taxon>Bacteria</taxon>
        <taxon>Pseudomonadati</taxon>
        <taxon>Pseudomonadota</taxon>
        <taxon>Alphaproteobacteria</taxon>
        <taxon>Hyphomicrobiales</taxon>
        <taxon>Chelatococcaceae</taxon>
        <taxon>Pseudochelatococcus</taxon>
    </lineage>
</organism>
<dbReference type="EMBL" id="JAASQI010000002">
    <property type="protein sequence ID" value="NIJ57107.1"/>
    <property type="molecule type" value="Genomic_DNA"/>
</dbReference>
<evidence type="ECO:0000256" key="2">
    <source>
        <dbReference type="SAM" id="MobiDB-lite"/>
    </source>
</evidence>
<name>A0ABX0UVX4_9HYPH</name>
<proteinExistence type="predicted"/>
<keyword evidence="5" id="KW-1185">Reference proteome</keyword>
<dbReference type="Proteomes" id="UP001429580">
    <property type="component" value="Unassembled WGS sequence"/>
</dbReference>
<dbReference type="RefSeq" id="WP_166949325.1">
    <property type="nucleotide sequence ID" value="NZ_JAASQI010000002.1"/>
</dbReference>
<evidence type="ECO:0000259" key="3">
    <source>
        <dbReference type="Pfam" id="PF00460"/>
    </source>
</evidence>
<sequence>MEPLYLFDLASRQTDWLTTRQTAIARNVANANTPGYRTQDIEPFAATLGRTALRLATTAEGHIGSDPARSQAARVRDEKGRNPDIHHSGNSVSIEEELLKAGSVSRQYSLNTSVVKKFHSLILSSARGPG</sequence>
<comment type="subcellular location">
    <subcellularLocation>
        <location evidence="1">Bacterial flagellum basal body</location>
    </subcellularLocation>
</comment>
<keyword evidence="4" id="KW-0282">Flagellum</keyword>
<dbReference type="NCBIfam" id="NF004653">
    <property type="entry name" value="PRK06003.1"/>
    <property type="match status" value="1"/>
</dbReference>
<evidence type="ECO:0000256" key="1">
    <source>
        <dbReference type="ARBA" id="ARBA00004117"/>
    </source>
</evidence>
<feature type="compositionally biased region" description="Basic and acidic residues" evidence="2">
    <location>
        <begin position="74"/>
        <end position="87"/>
    </location>
</feature>
<feature type="region of interest" description="Disordered" evidence="2">
    <location>
        <begin position="61"/>
        <end position="91"/>
    </location>
</feature>
<accession>A0ABX0UVX4</accession>
<evidence type="ECO:0000313" key="5">
    <source>
        <dbReference type="Proteomes" id="UP001429580"/>
    </source>
</evidence>